<dbReference type="Proteomes" id="UP000325827">
    <property type="component" value="Unassembled WGS sequence"/>
</dbReference>
<gene>
    <name evidence="1" type="ORF">F6B43_00285</name>
</gene>
<dbReference type="RefSeq" id="WP_150446987.1">
    <property type="nucleotide sequence ID" value="NZ_VYSA01000001.1"/>
</dbReference>
<evidence type="ECO:0008006" key="3">
    <source>
        <dbReference type="Google" id="ProtNLM"/>
    </source>
</evidence>
<name>A0A5J5J5W4_9MICO</name>
<dbReference type="InterPro" id="IPR044000">
    <property type="entry name" value="Phage_tube_2"/>
</dbReference>
<dbReference type="Pfam" id="PF18906">
    <property type="entry name" value="Phage_tube_2"/>
    <property type="match status" value="1"/>
</dbReference>
<evidence type="ECO:0000313" key="2">
    <source>
        <dbReference type="Proteomes" id="UP000325827"/>
    </source>
</evidence>
<accession>A0A5J5J5W4</accession>
<sequence>MTQQLDFSVGMGKETTYGSPSAVTRFFESEAKAKYDVKTIKGSGLRPTKGVARTSRQSISGFEGSTDIELDAPTRGLGFLLNAVMGAVTNTLVSTGLYQQVHTLSTTDPVASYAIQEALPPIGGGASNVHTFRGCVFDSLEISAKEGAYLSVKLSATILKMLTTGATAASYPSDDTLFSFVHGSIQVGGSLTEPGATTLAVGDAIPAVNISDFSLKVARNLDKKGWNLGGAGLRSRPPVLGKPEITGKITAEYTDNVLRDAYLAQTPLVLILTFTSGSNVLQIAMPAIKLKGEVPTSNGGDVITQSIDFEAFDNGTASQPIFIVYRTADTTP</sequence>
<comment type="caution">
    <text evidence="1">The sequence shown here is derived from an EMBL/GenBank/DDBJ whole genome shotgun (WGS) entry which is preliminary data.</text>
</comment>
<evidence type="ECO:0000313" key="1">
    <source>
        <dbReference type="EMBL" id="KAA9110183.1"/>
    </source>
</evidence>
<reference evidence="2" key="1">
    <citation type="submission" date="2019-09" db="EMBL/GenBank/DDBJ databases">
        <title>Mumia zhuanghuii sp. nov. isolated from the intestinal contents of plateau pika (Ochotona curzoniae) in the Qinghai-Tibet plateau of China.</title>
        <authorList>
            <person name="Tian Z."/>
        </authorList>
    </citation>
    <scope>NUCLEOTIDE SEQUENCE [LARGE SCALE GENOMIC DNA]</scope>
    <source>
        <strain evidence="2">JCM 30598</strain>
    </source>
</reference>
<protein>
    <recommendedName>
        <fullName evidence="3">Phage tail protein</fullName>
    </recommendedName>
</protein>
<dbReference type="EMBL" id="VYSA01000001">
    <property type="protein sequence ID" value="KAA9110183.1"/>
    <property type="molecule type" value="Genomic_DNA"/>
</dbReference>
<keyword evidence="2" id="KW-1185">Reference proteome</keyword>
<dbReference type="AlphaFoldDB" id="A0A5J5J5W4"/>
<proteinExistence type="predicted"/>
<dbReference type="OrthoDB" id="5052058at2"/>
<organism evidence="1 2">
    <name type="scientific">Microbacterium rhizomatis</name>
    <dbReference type="NCBI Taxonomy" id="1631477"/>
    <lineage>
        <taxon>Bacteria</taxon>
        <taxon>Bacillati</taxon>
        <taxon>Actinomycetota</taxon>
        <taxon>Actinomycetes</taxon>
        <taxon>Micrococcales</taxon>
        <taxon>Microbacteriaceae</taxon>
        <taxon>Microbacterium</taxon>
    </lineage>
</organism>